<dbReference type="Pfam" id="PF13460">
    <property type="entry name" value="NAD_binding_10"/>
    <property type="match status" value="1"/>
</dbReference>
<evidence type="ECO:0000259" key="1">
    <source>
        <dbReference type="Pfam" id="PF13460"/>
    </source>
</evidence>
<dbReference type="InterPro" id="IPR036291">
    <property type="entry name" value="NAD(P)-bd_dom_sf"/>
</dbReference>
<dbReference type="SUPFAM" id="SSF51735">
    <property type="entry name" value="NAD(P)-binding Rossmann-fold domains"/>
    <property type="match status" value="1"/>
</dbReference>
<dbReference type="PANTHER" id="PTHR15020">
    <property type="entry name" value="FLAVIN REDUCTASE-RELATED"/>
    <property type="match status" value="1"/>
</dbReference>
<organism evidence="2">
    <name type="scientific">Anthurium amnicola</name>
    <dbReference type="NCBI Taxonomy" id="1678845"/>
    <lineage>
        <taxon>Eukaryota</taxon>
        <taxon>Viridiplantae</taxon>
        <taxon>Streptophyta</taxon>
        <taxon>Embryophyta</taxon>
        <taxon>Tracheophyta</taxon>
        <taxon>Spermatophyta</taxon>
        <taxon>Magnoliopsida</taxon>
        <taxon>Liliopsida</taxon>
        <taxon>Araceae</taxon>
        <taxon>Pothoideae</taxon>
        <taxon>Potheae</taxon>
        <taxon>Anthurium</taxon>
    </lineage>
</organism>
<sequence>MAATATASAILPRIAQIETSLPRCSLRPPPLLAFSGSILTGLYSSPNTRPPAVSVISAAAAASKMEAPAEITEEVENAPEQEGASSRRYKKIFVAGATGRTGKRIVELLVAKGFEVRAGALDVDRARSSLPSDGNVQIVRADVTEGPGKLAEAIGDADAVMCATGFRYSWDVLSPWKVDNFGTVNLVEACRKTGVNKFILISSILVNGAAMRQLFNPAYIILNVFGLTLIAKLQAEKYIRRSGIDYTIIRPGGLKNDPPSGNIVMEPEDTLYEGSISRDQVAEVAVEALFCPESSYKVVEIVARTEAPRRPLADLFSLIKQS</sequence>
<dbReference type="CDD" id="cd05243">
    <property type="entry name" value="SDR_a5"/>
    <property type="match status" value="1"/>
</dbReference>
<evidence type="ECO:0000313" key="2">
    <source>
        <dbReference type="EMBL" id="JAT55434.1"/>
    </source>
</evidence>
<name>A0A1D1YLC1_9ARAE</name>
<dbReference type="PANTHER" id="PTHR15020:SF11">
    <property type="entry name" value="OS06G0360300 PROTEIN"/>
    <property type="match status" value="1"/>
</dbReference>
<proteinExistence type="predicted"/>
<accession>A0A1D1YLC1</accession>
<protein>
    <submittedName>
        <fullName evidence="2">Uncharacterized protein At2g34460, chloroplastic</fullName>
    </submittedName>
</protein>
<feature type="domain" description="NAD(P)-binding" evidence="1">
    <location>
        <begin position="96"/>
        <end position="291"/>
    </location>
</feature>
<dbReference type="EMBL" id="GDJX01012502">
    <property type="protein sequence ID" value="JAT55434.1"/>
    <property type="molecule type" value="Transcribed_RNA"/>
</dbReference>
<gene>
    <name evidence="2" type="primary">At2g34460_0</name>
    <name evidence="2" type="ORF">g.34026</name>
</gene>
<dbReference type="AlphaFoldDB" id="A0A1D1YLC1"/>
<dbReference type="Gene3D" id="3.40.50.720">
    <property type="entry name" value="NAD(P)-binding Rossmann-like Domain"/>
    <property type="match status" value="1"/>
</dbReference>
<dbReference type="InterPro" id="IPR016040">
    <property type="entry name" value="NAD(P)-bd_dom"/>
</dbReference>
<reference evidence="2" key="1">
    <citation type="submission" date="2015-07" db="EMBL/GenBank/DDBJ databases">
        <title>Transcriptome Assembly of Anthurium amnicola.</title>
        <authorList>
            <person name="Suzuki J."/>
        </authorList>
    </citation>
    <scope>NUCLEOTIDE SEQUENCE</scope>
</reference>